<evidence type="ECO:0000256" key="8">
    <source>
        <dbReference type="ARBA" id="ARBA00022759"/>
    </source>
</evidence>
<dbReference type="Gene3D" id="3.30.420.10">
    <property type="entry name" value="Ribonuclease H-like superfamily/Ribonuclease H"/>
    <property type="match status" value="1"/>
</dbReference>
<comment type="cofactor">
    <cofactor evidence="12">
        <name>Mn(2+)</name>
        <dbReference type="ChEBI" id="CHEBI:29035"/>
    </cofactor>
    <cofactor evidence="12">
        <name>Mg(2+)</name>
        <dbReference type="ChEBI" id="CHEBI:18420"/>
    </cofactor>
    <text evidence="12">Binds 2 metal ions per subunit. Manganese or magnesium.</text>
</comment>
<feature type="binding site" evidence="12">
    <location>
        <position position="167"/>
    </location>
    <ligand>
        <name>Mg(2+)</name>
        <dbReference type="ChEBI" id="CHEBI:18420"/>
        <label>2</label>
    </ligand>
</feature>
<feature type="region of interest" description="Disordered" evidence="13">
    <location>
        <begin position="60"/>
        <end position="88"/>
    </location>
</feature>
<dbReference type="EMBL" id="JABZGR010000015">
    <property type="protein sequence ID" value="MBF0970547.1"/>
    <property type="molecule type" value="Genomic_DNA"/>
</dbReference>
<dbReference type="GO" id="GO:0003676">
    <property type="term" value="F:nucleic acid binding"/>
    <property type="evidence" value="ECO:0007669"/>
    <property type="project" value="UniProtKB-UniRule"/>
</dbReference>
<evidence type="ECO:0000256" key="3">
    <source>
        <dbReference type="ARBA" id="ARBA00005300"/>
    </source>
</evidence>
<evidence type="ECO:0000256" key="4">
    <source>
        <dbReference type="ARBA" id="ARBA00012180"/>
    </source>
</evidence>
<evidence type="ECO:0000256" key="13">
    <source>
        <dbReference type="SAM" id="MobiDB-lite"/>
    </source>
</evidence>
<comment type="cofactor">
    <cofactor evidence="1">
        <name>Mg(2+)</name>
        <dbReference type="ChEBI" id="CHEBI:18420"/>
    </cofactor>
</comment>
<comment type="subcellular location">
    <subcellularLocation>
        <location evidence="11">Cytoplasm</location>
    </subcellularLocation>
</comment>
<dbReference type="InterPro" id="IPR036397">
    <property type="entry name" value="RNaseH_sf"/>
</dbReference>
<sequence length="231" mass="25898">MKSKFYVVWQGKVPGIYTDWTDCQVQVSGFGAARYKAFATRQEAEAAFAAGPEAYIAPRRPKASGGVKTAKSGTRGKANEPLNPPDYRHDTVLPLPPEVEANAWAVDAACSGNPGKMEYRGVDLRTGAEVFHFGPIFGTNNIGEFLAIVHALALLEQRGETLTIYSDSRNAQLWIRQRRCKTKLARNAKTEAVYTYIERAERWLQTHSFTNKIRKWKTDEWGEIPADFGRK</sequence>
<feature type="domain" description="RNase H type-1" evidence="14">
    <location>
        <begin position="98"/>
        <end position="231"/>
    </location>
</feature>
<keyword evidence="12" id="KW-0464">Manganese</keyword>
<dbReference type="GO" id="GO:0004523">
    <property type="term" value="F:RNA-DNA hybrid ribonuclease activity"/>
    <property type="evidence" value="ECO:0007669"/>
    <property type="project" value="UniProtKB-UniRule"/>
</dbReference>
<dbReference type="FunFam" id="3.40.970.10:FF:000002">
    <property type="entry name" value="Ribonuclease H"/>
    <property type="match status" value="1"/>
</dbReference>
<feature type="binding site" evidence="12">
    <location>
        <position position="227"/>
    </location>
    <ligand>
        <name>Mg(2+)</name>
        <dbReference type="ChEBI" id="CHEBI:18420"/>
        <label>1</label>
    </ligand>
</feature>
<keyword evidence="10 11" id="KW-0460">Magnesium</keyword>
<dbReference type="InterPro" id="IPR009027">
    <property type="entry name" value="Ribosomal_bL9/RNase_H1_N"/>
</dbReference>
<evidence type="ECO:0000256" key="9">
    <source>
        <dbReference type="ARBA" id="ARBA00022801"/>
    </source>
</evidence>
<dbReference type="InterPro" id="IPR012337">
    <property type="entry name" value="RNaseH-like_sf"/>
</dbReference>
<dbReference type="SUPFAM" id="SSF55658">
    <property type="entry name" value="L9 N-domain-like"/>
    <property type="match status" value="1"/>
</dbReference>
<dbReference type="GO" id="GO:0005737">
    <property type="term" value="C:cytoplasm"/>
    <property type="evidence" value="ECO:0007669"/>
    <property type="project" value="UniProtKB-SubCell"/>
</dbReference>
<comment type="similarity">
    <text evidence="3 11">Belongs to the RNase H family.</text>
</comment>
<keyword evidence="7 11" id="KW-0479">Metal-binding</keyword>
<comment type="catalytic activity">
    <reaction evidence="11">
        <text>Endonucleolytic cleavage to 5'-phosphomonoester.</text>
        <dbReference type="EC" id="3.1.26.4"/>
    </reaction>
</comment>
<dbReference type="EC" id="3.1.26.4" evidence="4 11"/>
<keyword evidence="9 11" id="KW-0378">Hydrolase</keyword>
<evidence type="ECO:0000313" key="15">
    <source>
        <dbReference type="EMBL" id="MBF0970547.1"/>
    </source>
</evidence>
<organism evidence="15 16">
    <name type="scientific">Alloprevotella tannerae</name>
    <dbReference type="NCBI Taxonomy" id="76122"/>
    <lineage>
        <taxon>Bacteria</taxon>
        <taxon>Pseudomonadati</taxon>
        <taxon>Bacteroidota</taxon>
        <taxon>Bacteroidia</taxon>
        <taxon>Bacteroidales</taxon>
        <taxon>Prevotellaceae</taxon>
        <taxon>Alloprevotella</taxon>
    </lineage>
</organism>
<dbReference type="InterPro" id="IPR037056">
    <property type="entry name" value="RNase_H1_N_sf"/>
</dbReference>
<reference evidence="15" key="1">
    <citation type="submission" date="2020-04" db="EMBL/GenBank/DDBJ databases">
        <title>Deep metagenomics examines the oral microbiome during advanced dental caries in children, revealing novel taxa and co-occurrences with host molecules.</title>
        <authorList>
            <person name="Baker J.L."/>
            <person name="Morton J.T."/>
            <person name="Dinis M."/>
            <person name="Alvarez R."/>
            <person name="Tran N.C."/>
            <person name="Knight R."/>
            <person name="Edlund A."/>
        </authorList>
    </citation>
    <scope>NUCLEOTIDE SEQUENCE</scope>
    <source>
        <strain evidence="15">JCVI_34_bin.1</strain>
    </source>
</reference>
<evidence type="ECO:0000256" key="7">
    <source>
        <dbReference type="ARBA" id="ARBA00022723"/>
    </source>
</evidence>
<evidence type="ECO:0000256" key="6">
    <source>
        <dbReference type="ARBA" id="ARBA00022722"/>
    </source>
</evidence>
<dbReference type="InterPro" id="IPR017290">
    <property type="entry name" value="RNase_H_bac"/>
</dbReference>
<name>A0A929RWF2_9BACT</name>
<gene>
    <name evidence="15" type="ORF">HXK21_05845</name>
</gene>
<evidence type="ECO:0000313" key="16">
    <source>
        <dbReference type="Proteomes" id="UP000704068"/>
    </source>
</evidence>
<protein>
    <recommendedName>
        <fullName evidence="5 11">Ribonuclease H</fullName>
        <ecNumber evidence="4 11">3.1.26.4</ecNumber>
    </recommendedName>
</protein>
<proteinExistence type="inferred from homology"/>
<feature type="binding site" evidence="12">
    <location>
        <position position="144"/>
    </location>
    <ligand>
        <name>Mg(2+)</name>
        <dbReference type="ChEBI" id="CHEBI:18420"/>
        <label>2</label>
    </ligand>
</feature>
<dbReference type="Pfam" id="PF01693">
    <property type="entry name" value="Cauli_VI"/>
    <property type="match status" value="1"/>
</dbReference>
<dbReference type="Pfam" id="PF00075">
    <property type="entry name" value="RNase_H"/>
    <property type="match status" value="1"/>
</dbReference>
<dbReference type="InterPro" id="IPR002156">
    <property type="entry name" value="RNaseH_domain"/>
</dbReference>
<evidence type="ECO:0000256" key="11">
    <source>
        <dbReference type="PIRNR" id="PIRNR037839"/>
    </source>
</evidence>
<accession>A0A929RWF2</accession>
<dbReference type="PIRSF" id="PIRSF037839">
    <property type="entry name" value="Ribonuclease_H"/>
    <property type="match status" value="1"/>
</dbReference>
<evidence type="ECO:0000256" key="12">
    <source>
        <dbReference type="PIRSR" id="PIRSR037839-1"/>
    </source>
</evidence>
<dbReference type="AlphaFoldDB" id="A0A929RWF2"/>
<dbReference type="GO" id="GO:0046872">
    <property type="term" value="F:metal ion binding"/>
    <property type="evidence" value="ECO:0007669"/>
    <property type="project" value="UniProtKB-KW"/>
</dbReference>
<evidence type="ECO:0000256" key="10">
    <source>
        <dbReference type="ARBA" id="ARBA00022842"/>
    </source>
</evidence>
<evidence type="ECO:0000259" key="14">
    <source>
        <dbReference type="PROSITE" id="PS50879"/>
    </source>
</evidence>
<dbReference type="Gene3D" id="3.40.970.10">
    <property type="entry name" value="Ribonuclease H1, N-terminal domain"/>
    <property type="match status" value="1"/>
</dbReference>
<evidence type="ECO:0000256" key="1">
    <source>
        <dbReference type="ARBA" id="ARBA00001946"/>
    </source>
</evidence>
<dbReference type="RefSeq" id="WP_303764045.1">
    <property type="nucleotide sequence ID" value="NZ_JABZGR010000015.1"/>
</dbReference>
<comment type="function">
    <text evidence="2 11">Endonuclease that specifically degrades the RNA of RNA-DNA hybrids.</text>
</comment>
<keyword evidence="8 11" id="KW-0255">Endonuclease</keyword>
<feature type="binding site" evidence="12">
    <location>
        <position position="107"/>
    </location>
    <ligand>
        <name>Mg(2+)</name>
        <dbReference type="ChEBI" id="CHEBI:18420"/>
        <label>1</label>
    </ligand>
</feature>
<dbReference type="Proteomes" id="UP000704068">
    <property type="component" value="Unassembled WGS sequence"/>
</dbReference>
<keyword evidence="6 11" id="KW-0540">Nuclease</keyword>
<keyword evidence="11" id="KW-0963">Cytoplasm</keyword>
<dbReference type="SUPFAM" id="SSF53098">
    <property type="entry name" value="Ribonuclease H-like"/>
    <property type="match status" value="1"/>
</dbReference>
<evidence type="ECO:0000256" key="5">
    <source>
        <dbReference type="ARBA" id="ARBA00017721"/>
    </source>
</evidence>
<comment type="caution">
    <text evidence="15">The sequence shown here is derived from an EMBL/GenBank/DDBJ whole genome shotgun (WGS) entry which is preliminary data.</text>
</comment>
<dbReference type="InterPro" id="IPR011320">
    <property type="entry name" value="RNase_H1_N"/>
</dbReference>
<dbReference type="PROSITE" id="PS50879">
    <property type="entry name" value="RNASE_H_1"/>
    <property type="match status" value="1"/>
</dbReference>
<evidence type="ECO:0000256" key="2">
    <source>
        <dbReference type="ARBA" id="ARBA00004065"/>
    </source>
</evidence>